<dbReference type="EMBL" id="HG673297">
    <property type="protein sequence ID" value="CDI83152.1"/>
    <property type="molecule type" value="Genomic_DNA"/>
</dbReference>
<gene>
    <name evidence="1" type="ORF">EAH_00068550</name>
</gene>
<reference evidence="1" key="1">
    <citation type="submission" date="2013-10" db="EMBL/GenBank/DDBJ databases">
        <title>Genomic analysis of the causative agents of coccidiosis in chickens.</title>
        <authorList>
            <person name="Reid A.J."/>
            <person name="Blake D."/>
            <person name="Billington K."/>
            <person name="Browne H."/>
            <person name="Dunn M."/>
            <person name="Hung S."/>
            <person name="Kawahara F."/>
            <person name="Miranda-Saavedra D."/>
            <person name="Mourier T."/>
            <person name="Nagra H."/>
            <person name="Otto T.D."/>
            <person name="Rawlings N."/>
            <person name="Sanchez A."/>
            <person name="Sanders M."/>
            <person name="Subramaniam C."/>
            <person name="Tay Y."/>
            <person name="Dear P."/>
            <person name="Doerig C."/>
            <person name="Gruber A."/>
            <person name="Parkinson J."/>
            <person name="Shirley M."/>
            <person name="Wan K.L."/>
            <person name="Berriman M."/>
            <person name="Tomley F."/>
            <person name="Pain A."/>
        </authorList>
    </citation>
    <scope>NUCLEOTIDE SEQUENCE [LARGE SCALE GENOMIC DNA]</scope>
    <source>
        <strain evidence="1">Houghton</strain>
    </source>
</reference>
<evidence type="ECO:0000313" key="2">
    <source>
        <dbReference type="Proteomes" id="UP000018050"/>
    </source>
</evidence>
<name>U6GUD0_EIMAC</name>
<dbReference type="GeneID" id="25274922"/>
<feature type="non-terminal residue" evidence="1">
    <location>
        <position position="112"/>
    </location>
</feature>
<proteinExistence type="predicted"/>
<evidence type="ECO:0000313" key="1">
    <source>
        <dbReference type="EMBL" id="CDI83152.1"/>
    </source>
</evidence>
<dbReference type="VEuPathDB" id="ToxoDB:EAH_00068550"/>
<dbReference type="RefSeq" id="XP_013247683.1">
    <property type="nucleotide sequence ID" value="XM_013392229.1"/>
</dbReference>
<accession>U6GUD0</accession>
<reference evidence="1" key="2">
    <citation type="submission" date="2013-10" db="EMBL/GenBank/DDBJ databases">
        <authorList>
            <person name="Aslett M."/>
        </authorList>
    </citation>
    <scope>NUCLEOTIDE SEQUENCE [LARGE SCALE GENOMIC DNA]</scope>
    <source>
        <strain evidence="1">Houghton</strain>
    </source>
</reference>
<protein>
    <submittedName>
        <fullName evidence="1">Uncharacterized protein</fullName>
    </submittedName>
</protein>
<dbReference type="Proteomes" id="UP000018050">
    <property type="component" value="Unassembled WGS sequence"/>
</dbReference>
<keyword evidence="2" id="KW-1185">Reference proteome</keyword>
<dbReference type="AlphaFoldDB" id="U6GUD0"/>
<organism evidence="1 2">
    <name type="scientific">Eimeria acervulina</name>
    <name type="common">Coccidian parasite</name>
    <dbReference type="NCBI Taxonomy" id="5801"/>
    <lineage>
        <taxon>Eukaryota</taxon>
        <taxon>Sar</taxon>
        <taxon>Alveolata</taxon>
        <taxon>Apicomplexa</taxon>
        <taxon>Conoidasida</taxon>
        <taxon>Coccidia</taxon>
        <taxon>Eucoccidiorida</taxon>
        <taxon>Eimeriorina</taxon>
        <taxon>Eimeriidae</taxon>
        <taxon>Eimeria</taxon>
    </lineage>
</organism>
<sequence>MSMHLLFECLSSNELQRCTLFVGVLAAATAGGGVTMASYRTLGRVLGACRCEVVLEFVGERATIIRNVRELKISSDAFEQAMRACACAVVEAEHCSLVHATLRSVQRTLPHR</sequence>